<feature type="compositionally biased region" description="Low complexity" evidence="1">
    <location>
        <begin position="1"/>
        <end position="22"/>
    </location>
</feature>
<dbReference type="GeneID" id="9594113"/>
<proteinExistence type="predicted"/>
<dbReference type="KEGG" id="scm:SCHCO_01191692"/>
<name>D8QC38_SCHCM</name>
<feature type="non-terminal residue" evidence="2">
    <location>
        <position position="120"/>
    </location>
</feature>
<evidence type="ECO:0000313" key="3">
    <source>
        <dbReference type="Proteomes" id="UP000007431"/>
    </source>
</evidence>
<dbReference type="Proteomes" id="UP000007431">
    <property type="component" value="Unassembled WGS sequence"/>
</dbReference>
<dbReference type="HOGENOM" id="CLU_2050996_0_0_1"/>
<dbReference type="RefSeq" id="XP_003029363.1">
    <property type="nucleotide sequence ID" value="XM_003029317.1"/>
</dbReference>
<feature type="region of interest" description="Disordered" evidence="1">
    <location>
        <begin position="1"/>
        <end position="24"/>
    </location>
</feature>
<accession>D8QC38</accession>
<dbReference type="EMBL" id="GL377309">
    <property type="protein sequence ID" value="EFI94460.1"/>
    <property type="molecule type" value="Genomic_DNA"/>
</dbReference>
<keyword evidence="3" id="KW-1185">Reference proteome</keyword>
<gene>
    <name evidence="2" type="ORF">SCHCODRAFT_111442</name>
</gene>
<dbReference type="OrthoDB" id="10260443at2759"/>
<sequence length="120" mass="13001">MRTTSLRTASAASRTASSPASRKFGALGKAHTLATDTLYLYKQRIATRYTSFTSLKSFLKVNYSELRNILKKCDKLTHGDLPASPFIAFATFAASPPPPGLTPRRADHFVNALEGAVPAQ</sequence>
<dbReference type="VEuPathDB" id="FungiDB:SCHCODRAFT_01191692"/>
<evidence type="ECO:0000256" key="1">
    <source>
        <dbReference type="SAM" id="MobiDB-lite"/>
    </source>
</evidence>
<evidence type="ECO:0000313" key="2">
    <source>
        <dbReference type="EMBL" id="EFI94460.1"/>
    </source>
</evidence>
<organism evidence="3">
    <name type="scientific">Schizophyllum commune (strain H4-8 / FGSC 9210)</name>
    <name type="common">Split gill fungus</name>
    <dbReference type="NCBI Taxonomy" id="578458"/>
    <lineage>
        <taxon>Eukaryota</taxon>
        <taxon>Fungi</taxon>
        <taxon>Dikarya</taxon>
        <taxon>Basidiomycota</taxon>
        <taxon>Agaricomycotina</taxon>
        <taxon>Agaricomycetes</taxon>
        <taxon>Agaricomycetidae</taxon>
        <taxon>Agaricales</taxon>
        <taxon>Schizophyllaceae</taxon>
        <taxon>Schizophyllum</taxon>
    </lineage>
</organism>
<dbReference type="AlphaFoldDB" id="D8QC38"/>
<evidence type="ECO:0008006" key="4">
    <source>
        <dbReference type="Google" id="ProtNLM"/>
    </source>
</evidence>
<reference evidence="2 3" key="1">
    <citation type="journal article" date="2010" name="Nat. Biotechnol.">
        <title>Genome sequence of the model mushroom Schizophyllum commune.</title>
        <authorList>
            <person name="Ohm R.A."/>
            <person name="de Jong J.F."/>
            <person name="Lugones L.G."/>
            <person name="Aerts A."/>
            <person name="Kothe E."/>
            <person name="Stajich J.E."/>
            <person name="de Vries R.P."/>
            <person name="Record E."/>
            <person name="Levasseur A."/>
            <person name="Baker S.E."/>
            <person name="Bartholomew K.A."/>
            <person name="Coutinho P.M."/>
            <person name="Erdmann S."/>
            <person name="Fowler T.J."/>
            <person name="Gathman A.C."/>
            <person name="Lombard V."/>
            <person name="Henrissat B."/>
            <person name="Knabe N."/>
            <person name="Kuees U."/>
            <person name="Lilly W.W."/>
            <person name="Lindquist E."/>
            <person name="Lucas S."/>
            <person name="Magnuson J.K."/>
            <person name="Piumi F."/>
            <person name="Raudaskoski M."/>
            <person name="Salamov A."/>
            <person name="Schmutz J."/>
            <person name="Schwarze F.W.M.R."/>
            <person name="vanKuyk P.A."/>
            <person name="Horton J.S."/>
            <person name="Grigoriev I.V."/>
            <person name="Woesten H.A.B."/>
        </authorList>
    </citation>
    <scope>NUCLEOTIDE SEQUENCE [LARGE SCALE GENOMIC DNA]</scope>
    <source>
        <strain evidence="3">H4-8 / FGSC 9210</strain>
    </source>
</reference>
<dbReference type="InParanoid" id="D8QC38"/>
<protein>
    <recommendedName>
        <fullName evidence="4">SPX domain-containing protein</fullName>
    </recommendedName>
</protein>